<accession>A0ACC3C8H5</accession>
<sequence length="456" mass="50413">MYEMSTPLSGRPVESGYTLELVSPTTAARFLLPALREFYLRGSQMVVGGKVVFGQLRDDNHALDTPTGRRRLAALARYIASLTCGHSRLLTQVDILLRTYDTSIPLMSSSADLGALVERAAESSGLVCSNLGFGDRSLKLVATLFLGLEVQSEANMRTEAGNRTMERLGSEGKIILSGPVLCCPLMPASSFLTNVRSSTSERPLIEALRNMVACDAHDIGTILEDFHLWWEVACSESRTIYRSRYTRRTLYQIYSSARYENNSGVVQLPPSADIFCGSSDILRKVQLDFSTPRKTVASRDLSLLLEMAKTPSKHAQLLRTVWRTSTAHRAVDGVIFFKCSRAYGTCRQIDLVMLLLSLKSTAPGMDGSFSASTVVPRAWSDVTDIFGSSWEEWDGRVAMAHILRRNLSKAAPTPHLSVSPLPPRSTNLPATPARPSRCVPWPARSPKWFCCCRHSW</sequence>
<reference evidence="1" key="1">
    <citation type="submission" date="2019-11" db="EMBL/GenBank/DDBJ databases">
        <title>Nori genome reveals adaptations in red seaweeds to the harsh intertidal environment.</title>
        <authorList>
            <person name="Wang D."/>
            <person name="Mao Y."/>
        </authorList>
    </citation>
    <scope>NUCLEOTIDE SEQUENCE</scope>
    <source>
        <tissue evidence="1">Gametophyte</tissue>
    </source>
</reference>
<proteinExistence type="predicted"/>
<evidence type="ECO:0000313" key="1">
    <source>
        <dbReference type="EMBL" id="KAK1866581.1"/>
    </source>
</evidence>
<protein>
    <submittedName>
        <fullName evidence="1">Uncharacterized protein</fullName>
    </submittedName>
</protein>
<dbReference type="Proteomes" id="UP000798662">
    <property type="component" value="Chromosome 2"/>
</dbReference>
<dbReference type="EMBL" id="CM020619">
    <property type="protein sequence ID" value="KAK1866581.1"/>
    <property type="molecule type" value="Genomic_DNA"/>
</dbReference>
<comment type="caution">
    <text evidence="1">The sequence shown here is derived from an EMBL/GenBank/DDBJ whole genome shotgun (WGS) entry which is preliminary data.</text>
</comment>
<keyword evidence="2" id="KW-1185">Reference proteome</keyword>
<gene>
    <name evidence="1" type="ORF">I4F81_009097</name>
</gene>
<evidence type="ECO:0000313" key="2">
    <source>
        <dbReference type="Proteomes" id="UP000798662"/>
    </source>
</evidence>
<name>A0ACC3C8H5_PYRYE</name>
<organism evidence="1 2">
    <name type="scientific">Pyropia yezoensis</name>
    <name type="common">Susabi-nori</name>
    <name type="synonym">Porphyra yezoensis</name>
    <dbReference type="NCBI Taxonomy" id="2788"/>
    <lineage>
        <taxon>Eukaryota</taxon>
        <taxon>Rhodophyta</taxon>
        <taxon>Bangiophyceae</taxon>
        <taxon>Bangiales</taxon>
        <taxon>Bangiaceae</taxon>
        <taxon>Pyropia</taxon>
    </lineage>
</organism>